<evidence type="ECO:0000313" key="10">
    <source>
        <dbReference type="Proteomes" id="UP000696573"/>
    </source>
</evidence>
<evidence type="ECO:0000256" key="3">
    <source>
        <dbReference type="ARBA" id="ARBA00012062"/>
    </source>
</evidence>
<evidence type="ECO:0000259" key="8">
    <source>
        <dbReference type="PROSITE" id="PS50020"/>
    </source>
</evidence>
<organism evidence="9 10">
    <name type="scientific">Clonostachys rhizophaga</name>
    <dbReference type="NCBI Taxonomy" id="160324"/>
    <lineage>
        <taxon>Eukaryota</taxon>
        <taxon>Fungi</taxon>
        <taxon>Dikarya</taxon>
        <taxon>Ascomycota</taxon>
        <taxon>Pezizomycotina</taxon>
        <taxon>Sordariomycetes</taxon>
        <taxon>Hypocreomycetidae</taxon>
        <taxon>Hypocreales</taxon>
        <taxon>Bionectriaceae</taxon>
        <taxon>Clonostachys</taxon>
    </lineage>
</organism>
<dbReference type="EC" id="3.4.14.5" evidence="3"/>
<evidence type="ECO:0000256" key="4">
    <source>
        <dbReference type="ARBA" id="ARBA00014118"/>
    </source>
</evidence>
<dbReference type="SUPFAM" id="SSF53474">
    <property type="entry name" value="alpha/beta-Hydrolases"/>
    <property type="match status" value="1"/>
</dbReference>
<dbReference type="InterPro" id="IPR050278">
    <property type="entry name" value="Serine_Prot_S9B/DPPIV"/>
</dbReference>
<dbReference type="InterPro" id="IPR029058">
    <property type="entry name" value="AB_hydrolase_fold"/>
</dbReference>
<dbReference type="InterPro" id="IPR001202">
    <property type="entry name" value="WW_dom"/>
</dbReference>
<comment type="caution">
    <text evidence="9">The sequence shown here is derived from an EMBL/GenBank/DDBJ whole genome shotgun (WGS) entry which is preliminary data.</text>
</comment>
<comment type="similarity">
    <text evidence="2">Belongs to the peptidase S9B family.</text>
</comment>
<evidence type="ECO:0000256" key="1">
    <source>
        <dbReference type="ARBA" id="ARBA00001257"/>
    </source>
</evidence>
<keyword evidence="7" id="KW-0325">Glycoprotein</keyword>
<dbReference type="SUPFAM" id="SSF82171">
    <property type="entry name" value="DPP6 N-terminal domain-like"/>
    <property type="match status" value="1"/>
</dbReference>
<dbReference type="GO" id="GO:0006508">
    <property type="term" value="P:proteolysis"/>
    <property type="evidence" value="ECO:0007669"/>
    <property type="project" value="InterPro"/>
</dbReference>
<evidence type="ECO:0000256" key="7">
    <source>
        <dbReference type="ARBA" id="ARBA00023180"/>
    </source>
</evidence>
<dbReference type="SUPFAM" id="SSF49468">
    <property type="entry name" value="VHL"/>
    <property type="match status" value="1"/>
</dbReference>
<dbReference type="GO" id="GO:0008239">
    <property type="term" value="F:dipeptidyl-peptidase activity"/>
    <property type="evidence" value="ECO:0007669"/>
    <property type="project" value="UniProtKB-EC"/>
</dbReference>
<dbReference type="GO" id="GO:0004177">
    <property type="term" value="F:aminopeptidase activity"/>
    <property type="evidence" value="ECO:0007669"/>
    <property type="project" value="UniProtKB-KW"/>
</dbReference>
<dbReference type="SMART" id="SM00456">
    <property type="entry name" value="WW"/>
    <property type="match status" value="1"/>
</dbReference>
<dbReference type="InterPro" id="IPR036020">
    <property type="entry name" value="WW_dom_sf"/>
</dbReference>
<comment type="catalytic activity">
    <reaction evidence="1">
        <text>Release of an N-terminal dipeptide, Xaa-Yaa-|-Zaa-, from a polypeptide, preferentially when Yaa is Pro, provided Zaa is neither Pro nor hydroxyproline.</text>
        <dbReference type="EC" id="3.4.14.5"/>
    </reaction>
</comment>
<dbReference type="Pfam" id="PF00326">
    <property type="entry name" value="Peptidase_S9"/>
    <property type="match status" value="1"/>
</dbReference>
<dbReference type="Gene3D" id="3.40.50.1820">
    <property type="entry name" value="alpha/beta hydrolase"/>
    <property type="match status" value="1"/>
</dbReference>
<dbReference type="OrthoDB" id="413400at2759"/>
<evidence type="ECO:0000313" key="9">
    <source>
        <dbReference type="EMBL" id="CAH0018393.1"/>
    </source>
</evidence>
<evidence type="ECO:0000256" key="6">
    <source>
        <dbReference type="ARBA" id="ARBA00022825"/>
    </source>
</evidence>
<keyword evidence="5" id="KW-0645">Protease</keyword>
<gene>
    <name evidence="9" type="ORF">CRHIZ90672A_00009074</name>
</gene>
<name>A0A9N9V7Z7_9HYPO</name>
<protein>
    <recommendedName>
        <fullName evidence="4">Probable dipeptidyl-aminopeptidase B</fullName>
        <ecNumber evidence="3">3.4.14.5</ecNumber>
    </recommendedName>
</protein>
<keyword evidence="6" id="KW-0720">Serine protease</keyword>
<reference evidence="9" key="1">
    <citation type="submission" date="2021-10" db="EMBL/GenBank/DDBJ databases">
        <authorList>
            <person name="Piombo E."/>
        </authorList>
    </citation>
    <scope>NUCLEOTIDE SEQUENCE</scope>
</reference>
<dbReference type="Pfam" id="PF00930">
    <property type="entry name" value="DPPIV_N"/>
    <property type="match status" value="1"/>
</dbReference>
<dbReference type="SUPFAM" id="SSF51045">
    <property type="entry name" value="WW domain"/>
    <property type="match status" value="1"/>
</dbReference>
<dbReference type="Pfam" id="PF00397">
    <property type="entry name" value="WW"/>
    <property type="match status" value="1"/>
</dbReference>
<keyword evidence="5" id="KW-0378">Hydrolase</keyword>
<dbReference type="InterPro" id="IPR036208">
    <property type="entry name" value="VHL_sf"/>
</dbReference>
<dbReference type="PANTHER" id="PTHR11731">
    <property type="entry name" value="PROTEASE FAMILY S9B,C DIPEPTIDYL-PEPTIDASE IV-RELATED"/>
    <property type="match status" value="1"/>
</dbReference>
<evidence type="ECO:0000256" key="2">
    <source>
        <dbReference type="ARBA" id="ARBA00006150"/>
    </source>
</evidence>
<dbReference type="Gene3D" id="2.60.40.780">
    <property type="entry name" value="von Hippel-Lindau disease tumour suppressor, beta domain"/>
    <property type="match status" value="1"/>
</dbReference>
<dbReference type="Proteomes" id="UP000696573">
    <property type="component" value="Unassembled WGS sequence"/>
</dbReference>
<proteinExistence type="inferred from homology"/>
<feature type="domain" description="WW" evidence="8">
    <location>
        <begin position="222"/>
        <end position="255"/>
    </location>
</feature>
<dbReference type="Gene3D" id="2.20.70.10">
    <property type="match status" value="1"/>
</dbReference>
<dbReference type="Gene3D" id="2.140.10.30">
    <property type="entry name" value="Dipeptidylpeptidase IV, N-terminal domain"/>
    <property type="match status" value="1"/>
</dbReference>
<dbReference type="PANTHER" id="PTHR11731:SF118">
    <property type="entry name" value="BLR1971 PROTEIN"/>
    <property type="match status" value="1"/>
</dbReference>
<dbReference type="CDD" id="cd00201">
    <property type="entry name" value="WW"/>
    <property type="match status" value="1"/>
</dbReference>
<dbReference type="EMBL" id="CABFNQ020000533">
    <property type="protein sequence ID" value="CAH0018393.1"/>
    <property type="molecule type" value="Genomic_DNA"/>
</dbReference>
<dbReference type="GO" id="GO:0008236">
    <property type="term" value="F:serine-type peptidase activity"/>
    <property type="evidence" value="ECO:0007669"/>
    <property type="project" value="UniProtKB-KW"/>
</dbReference>
<dbReference type="InterPro" id="IPR002469">
    <property type="entry name" value="Peptidase_S9B_N"/>
</dbReference>
<keyword evidence="10" id="KW-1185">Reference proteome</keyword>
<keyword evidence="5" id="KW-0031">Aminopeptidase</keyword>
<sequence length="866" mass="98585">MAYTLKENCFAETFVAPQWLPGGNSFWYRRQVDTNRYTGRFRFILVDILAKSARPAFDHHQLACALEGIAETEINPEKLPFSWIELQDSLVRFRFKGQIWQYEPGQSLSKWPGKFTQGNTLLMRRQEPCGPTWSAPHATVSFVNTTRSRLSLFTVDRNGAANYFMPIPCGKTVFQKTGVGAVWRIEDGNTGQLRGIYCVTSPGYNVVYVGEVNVDEYLGQKGELPHGWEQRTDENGRVYYLDHNTRTTHWDCPTVAGAADAQLESGDEVEEDDKAEKQQVTLVQEELSGEGRTEIYVRDSNLWLKDDEGSEFLLAESSDPGDSHYDGSMLYLSPNNGYAVAWQYTSGSFTDEYWIEYCSDRQSHPRLIKEQKSFPTDTLRVDRPRLFNLASKCEVPTEDALFSNHYQLHHLGWSRDGSEYRFLYDGRGHQVLKVLGIHRSGPIRVLYEEKSKTFIDVTSKLYYTHLSGSDEMIWASERDGHNHLYLIDLQQGKIHGQITKGDWNVAMVERVDEKTRRIWLSAYGFHPGEDPYHLHLVRVNFDGTGCQALTDGDGTHTWSWPFDTCSQRFFVDSWSRVDLPPQTVVRCSETGTVQLKLEGISAEELKQHGWVPPERFHCPGRDGKTLIYGIITKPRNFDETRRYPVIESIYAGPHDFFTPKSFGQVAHNDDWATKGYISVQLDGMGTNWRSKQFHDVCYRNLNDGGFPDRIIWIKEAAKTRPWMNLDRMAILGSSFGGYNAAAALLHFGHFYKIAVSDSGAHDASLVPLWWAEQWLGYPVGNLSFAKQSNVSHAGRLPDDARLMLVVGGMDPALNPASTMRFVQQLNKAGKVYEFVFIPDGGHNCSSHGYGLKRVKAFLKRHLRSTK</sequence>
<dbReference type="InterPro" id="IPR037140">
    <property type="entry name" value="VHL_beta_dom_sf"/>
</dbReference>
<dbReference type="AlphaFoldDB" id="A0A9N9V7Z7"/>
<dbReference type="PROSITE" id="PS50020">
    <property type="entry name" value="WW_DOMAIN_2"/>
    <property type="match status" value="1"/>
</dbReference>
<dbReference type="InterPro" id="IPR001375">
    <property type="entry name" value="Peptidase_S9_cat"/>
</dbReference>
<evidence type="ECO:0000256" key="5">
    <source>
        <dbReference type="ARBA" id="ARBA00022438"/>
    </source>
</evidence>
<accession>A0A9N9V7Z7</accession>